<accession>A0A645DBH1</accession>
<dbReference type="AlphaFoldDB" id="A0A645DBH1"/>
<proteinExistence type="predicted"/>
<organism evidence="1">
    <name type="scientific">bioreactor metagenome</name>
    <dbReference type="NCBI Taxonomy" id="1076179"/>
    <lineage>
        <taxon>unclassified sequences</taxon>
        <taxon>metagenomes</taxon>
        <taxon>ecological metagenomes</taxon>
    </lineage>
</organism>
<protein>
    <submittedName>
        <fullName evidence="1">Uncharacterized protein</fullName>
    </submittedName>
</protein>
<evidence type="ECO:0000313" key="1">
    <source>
        <dbReference type="EMBL" id="MPM86293.1"/>
    </source>
</evidence>
<comment type="caution">
    <text evidence="1">The sequence shown here is derived from an EMBL/GenBank/DDBJ whole genome shotgun (WGS) entry which is preliminary data.</text>
</comment>
<sequence>MVAVIDLTGEWIGHYPGHFDEVIRIEQEGEIVQAYKITGDDYVPAEALTWRADLRTMDGEGQVAEKEFVRPRLIPGRLRIVNPDRIIFHWENCGEVEFRRDD</sequence>
<name>A0A645DBH1_9ZZZZ</name>
<dbReference type="Pfam" id="PF12014">
    <property type="entry name" value="Cyclin_D1_bind"/>
    <property type="match status" value="1"/>
</dbReference>
<dbReference type="EMBL" id="VSSQ01034374">
    <property type="protein sequence ID" value="MPM86293.1"/>
    <property type="molecule type" value="Genomic_DNA"/>
</dbReference>
<reference evidence="1" key="1">
    <citation type="submission" date="2019-08" db="EMBL/GenBank/DDBJ databases">
        <authorList>
            <person name="Kucharzyk K."/>
            <person name="Murdoch R.W."/>
            <person name="Higgins S."/>
            <person name="Loffler F."/>
        </authorList>
    </citation>
    <scope>NUCLEOTIDE SEQUENCE</scope>
</reference>
<gene>
    <name evidence="1" type="ORF">SDC9_133382</name>
</gene>